<evidence type="ECO:0000313" key="1">
    <source>
        <dbReference type="EMBL" id="DAD65236.1"/>
    </source>
</evidence>
<dbReference type="EMBL" id="BK014638">
    <property type="protein sequence ID" value="DAD65236.1"/>
    <property type="molecule type" value="Genomic_DNA"/>
</dbReference>
<sequence>MAEQKTVVIGLASIKIGDIAADGDMGTVLDVLGDTLEDSCKINFEDAEKTEFFVEEKDDPFYVEYKLGAIDISFQIPEYTLETVVKVFGGTITGSGANKQFNAPNTSVTIEKSLEITPKKGYVMKFPRVSITGKFTSDIGRKNMLSLDVKGVVLTPKKDNVSRFMMLPKQ</sequence>
<proteinExistence type="predicted"/>
<reference evidence="1" key="1">
    <citation type="journal article" date="2021" name="Proc. Natl. Acad. Sci. U.S.A.">
        <title>A Catalog of Tens of Thousands of Viruses from Human Metagenomes Reveals Hidden Associations with Chronic Diseases.</title>
        <authorList>
            <person name="Tisza M.J."/>
            <person name="Buck C.B."/>
        </authorList>
    </citation>
    <scope>NUCLEOTIDE SEQUENCE</scope>
    <source>
        <strain evidence="1">CtD4R19</strain>
    </source>
</reference>
<accession>A0A8S5L635</accession>
<protein>
    <submittedName>
        <fullName evidence="1">Uncharacterized protein</fullName>
    </submittedName>
</protein>
<name>A0A8S5L635_9CAUD</name>
<organism evidence="1">
    <name type="scientific">Siphoviridae sp. ctD4R19</name>
    <dbReference type="NCBI Taxonomy" id="2823568"/>
    <lineage>
        <taxon>Viruses</taxon>
        <taxon>Duplodnaviria</taxon>
        <taxon>Heunggongvirae</taxon>
        <taxon>Uroviricota</taxon>
        <taxon>Caudoviricetes</taxon>
    </lineage>
</organism>